<feature type="binding site" evidence="8">
    <location>
        <begin position="14"/>
        <end position="16"/>
    </location>
    <ligand>
        <name>GTP</name>
        <dbReference type="ChEBI" id="CHEBI:37565"/>
    </ligand>
</feature>
<dbReference type="STRING" id="273121.WS2007"/>
<dbReference type="RefSeq" id="WP_011139791.1">
    <property type="nucleotide sequence ID" value="NC_005090.1"/>
</dbReference>
<dbReference type="Proteomes" id="UP000000422">
    <property type="component" value="Chromosome"/>
</dbReference>
<evidence type="ECO:0000256" key="8">
    <source>
        <dbReference type="HAMAP-Rule" id="MF_00316"/>
    </source>
</evidence>
<comment type="subcellular location">
    <subcellularLocation>
        <location evidence="8">Cytoplasm</location>
    </subcellularLocation>
</comment>
<dbReference type="GO" id="GO:0005737">
    <property type="term" value="C:cytoplasm"/>
    <property type="evidence" value="ECO:0007669"/>
    <property type="project" value="UniProtKB-SubCell"/>
</dbReference>
<keyword evidence="11" id="KW-1185">Reference proteome</keyword>
<name>Q7M7Y0_WOLSU</name>
<dbReference type="SUPFAM" id="SSF53448">
    <property type="entry name" value="Nucleotide-diphospho-sugar transferases"/>
    <property type="match status" value="1"/>
</dbReference>
<evidence type="ECO:0000256" key="1">
    <source>
        <dbReference type="ARBA" id="ARBA00022490"/>
    </source>
</evidence>
<keyword evidence="2 8" id="KW-0808">Transferase</keyword>
<accession>Q7M7Y0</accession>
<keyword evidence="6 8" id="KW-0342">GTP-binding</keyword>
<evidence type="ECO:0000256" key="2">
    <source>
        <dbReference type="ARBA" id="ARBA00022679"/>
    </source>
</evidence>
<dbReference type="EC" id="2.7.7.77" evidence="8"/>
<dbReference type="GO" id="GO:0061603">
    <property type="term" value="F:molybdenum cofactor guanylyltransferase activity"/>
    <property type="evidence" value="ECO:0007669"/>
    <property type="project" value="UniProtKB-EC"/>
</dbReference>
<dbReference type="Pfam" id="PF12804">
    <property type="entry name" value="NTP_transf_3"/>
    <property type="match status" value="1"/>
</dbReference>
<comment type="catalytic activity">
    <reaction evidence="8">
        <text>Mo-molybdopterin + GTP + H(+) = Mo-molybdopterin guanine dinucleotide + diphosphate</text>
        <dbReference type="Rhea" id="RHEA:34243"/>
        <dbReference type="ChEBI" id="CHEBI:15378"/>
        <dbReference type="ChEBI" id="CHEBI:33019"/>
        <dbReference type="ChEBI" id="CHEBI:37565"/>
        <dbReference type="ChEBI" id="CHEBI:71302"/>
        <dbReference type="ChEBI" id="CHEBI:71310"/>
        <dbReference type="EC" id="2.7.7.77"/>
    </reaction>
</comment>
<comment type="cofactor">
    <cofactor evidence="8">
        <name>Mg(2+)</name>
        <dbReference type="ChEBI" id="CHEBI:18420"/>
    </cofactor>
</comment>
<evidence type="ECO:0000256" key="3">
    <source>
        <dbReference type="ARBA" id="ARBA00022723"/>
    </source>
</evidence>
<dbReference type="AlphaFoldDB" id="Q7M7Y0"/>
<dbReference type="GO" id="GO:0005525">
    <property type="term" value="F:GTP binding"/>
    <property type="evidence" value="ECO:0007669"/>
    <property type="project" value="UniProtKB-UniRule"/>
</dbReference>
<evidence type="ECO:0000256" key="6">
    <source>
        <dbReference type="ARBA" id="ARBA00023134"/>
    </source>
</evidence>
<feature type="domain" description="MobA-like NTP transferase" evidence="9">
    <location>
        <begin position="11"/>
        <end position="161"/>
    </location>
</feature>
<dbReference type="InterPro" id="IPR029044">
    <property type="entry name" value="Nucleotide-diphossugar_trans"/>
</dbReference>
<keyword evidence="5 8" id="KW-0460">Magnesium</keyword>
<evidence type="ECO:0000259" key="9">
    <source>
        <dbReference type="Pfam" id="PF12804"/>
    </source>
</evidence>
<feature type="binding site" evidence="8">
    <location>
        <position position="100"/>
    </location>
    <ligand>
        <name>GTP</name>
        <dbReference type="ChEBI" id="CHEBI:37565"/>
    </ligand>
</feature>
<feature type="binding site" evidence="8">
    <location>
        <position position="71"/>
    </location>
    <ligand>
        <name>GTP</name>
        <dbReference type="ChEBI" id="CHEBI:37565"/>
    </ligand>
</feature>
<dbReference type="GO" id="GO:0046872">
    <property type="term" value="F:metal ion binding"/>
    <property type="evidence" value="ECO:0007669"/>
    <property type="project" value="UniProtKB-KW"/>
</dbReference>
<dbReference type="InterPro" id="IPR025877">
    <property type="entry name" value="MobA-like_NTP_Trfase"/>
</dbReference>
<keyword evidence="4 8" id="KW-0547">Nucleotide-binding</keyword>
<dbReference type="GO" id="GO:1902758">
    <property type="term" value="P:bis(molybdopterin guanine dinucleotide)molybdenum biosynthetic process"/>
    <property type="evidence" value="ECO:0007669"/>
    <property type="project" value="TreeGrafter"/>
</dbReference>
<evidence type="ECO:0000313" key="10">
    <source>
        <dbReference type="EMBL" id="CAE11009.1"/>
    </source>
</evidence>
<dbReference type="NCBIfam" id="NF001837">
    <property type="entry name" value="PRK00560.1"/>
    <property type="match status" value="1"/>
</dbReference>
<keyword evidence="7 8" id="KW-0501">Molybdenum cofactor biosynthesis</keyword>
<dbReference type="KEGG" id="wsu:WS2007"/>
<feature type="binding site" evidence="8">
    <location>
        <position position="100"/>
    </location>
    <ligand>
        <name>Mg(2+)</name>
        <dbReference type="ChEBI" id="CHEBI:18420"/>
    </ligand>
</feature>
<dbReference type="CDD" id="cd02503">
    <property type="entry name" value="MobA"/>
    <property type="match status" value="1"/>
</dbReference>
<dbReference type="EMBL" id="BX571662">
    <property type="protein sequence ID" value="CAE11009.1"/>
    <property type="molecule type" value="Genomic_DNA"/>
</dbReference>
<dbReference type="InterPro" id="IPR013482">
    <property type="entry name" value="Molybde_CF_guanTrfase"/>
</dbReference>
<dbReference type="PANTHER" id="PTHR19136:SF81">
    <property type="entry name" value="MOLYBDENUM COFACTOR GUANYLYLTRANSFERASE"/>
    <property type="match status" value="1"/>
</dbReference>
<comment type="similarity">
    <text evidence="8">Belongs to the MobA family.</text>
</comment>
<sequence>MNPIQKFSTPCVILAGGKSSRMGKNKALLPFGGCSSLAEYQYRRLQEIFESVYISTKDSSIFEFEAEFIEDDSETSAPGVAINTLFNELYAHEIFLITVDAPFVSFKTIGEILERGKEGHEAILAKTPAKKHYLIGLYKESILPRLEELLEEKNYKLSALVESSETLFVDFLDEEEFSNLNTKEEYQAALAKLPSRVK</sequence>
<dbReference type="HAMAP" id="MF_00316">
    <property type="entry name" value="MobA"/>
    <property type="match status" value="1"/>
</dbReference>
<protein>
    <recommendedName>
        <fullName evidence="8">Probable molybdenum cofactor guanylyltransferase</fullName>
        <shortName evidence="8">MoCo guanylyltransferase</shortName>
        <ecNumber evidence="8">2.7.7.77</ecNumber>
    </recommendedName>
    <alternativeName>
        <fullName evidence="8">GTP:molybdopterin guanylyltransferase</fullName>
    </alternativeName>
    <alternativeName>
        <fullName evidence="8">Mo-MPT guanylyltransferase</fullName>
    </alternativeName>
    <alternativeName>
        <fullName evidence="8">Molybdopterin guanylyltransferase</fullName>
    </alternativeName>
    <alternativeName>
        <fullName evidence="8">Molybdopterin-guanine dinucleotide synthase</fullName>
        <shortName evidence="8">MGD synthase</shortName>
    </alternativeName>
</protein>
<proteinExistence type="inferred from homology"/>
<evidence type="ECO:0000313" key="11">
    <source>
        <dbReference type="Proteomes" id="UP000000422"/>
    </source>
</evidence>
<evidence type="ECO:0000256" key="5">
    <source>
        <dbReference type="ARBA" id="ARBA00022842"/>
    </source>
</evidence>
<keyword evidence="1 8" id="KW-0963">Cytoplasm</keyword>
<dbReference type="HOGENOM" id="CLU_055597_2_2_7"/>
<comment type="domain">
    <text evidence="8">The N-terminal domain determines nucleotide recognition and specific binding, while the C-terminal domain determines the specific binding to the target protein.</text>
</comment>
<keyword evidence="3 8" id="KW-0479">Metal-binding</keyword>
<dbReference type="eggNOG" id="COG0746">
    <property type="taxonomic scope" value="Bacteria"/>
</dbReference>
<comment type="function">
    <text evidence="8">Transfers a GMP moiety from GTP to Mo-molybdopterin (Mo-MPT) cofactor (Moco or molybdenum cofactor) to form Mo-molybdopterin guanine dinucleotide (Mo-MGD) cofactor.</text>
</comment>
<dbReference type="Gene3D" id="3.90.550.10">
    <property type="entry name" value="Spore Coat Polysaccharide Biosynthesis Protein SpsA, Chain A"/>
    <property type="match status" value="1"/>
</dbReference>
<gene>
    <name evidence="8 10" type="primary">mobA</name>
    <name evidence="10" type="ordered locus">WS2007</name>
</gene>
<evidence type="ECO:0000256" key="7">
    <source>
        <dbReference type="ARBA" id="ARBA00023150"/>
    </source>
</evidence>
<organism evidence="11">
    <name type="scientific">Wolinella succinogenes (strain ATCC 29543 / DSM 1740 / CCUG 13145 / JCM 31913 / LMG 7466 / NCTC 11488 / FDC 602W)</name>
    <name type="common">Vibrio succinogenes</name>
    <dbReference type="NCBI Taxonomy" id="273121"/>
    <lineage>
        <taxon>Bacteria</taxon>
        <taxon>Pseudomonadati</taxon>
        <taxon>Campylobacterota</taxon>
        <taxon>Epsilonproteobacteria</taxon>
        <taxon>Campylobacterales</taxon>
        <taxon>Helicobacteraceae</taxon>
        <taxon>Wolinella</taxon>
    </lineage>
</organism>
<dbReference type="PANTHER" id="PTHR19136">
    <property type="entry name" value="MOLYBDENUM COFACTOR GUANYLYLTRANSFERASE"/>
    <property type="match status" value="1"/>
</dbReference>
<feature type="binding site" evidence="8">
    <location>
        <position position="26"/>
    </location>
    <ligand>
        <name>GTP</name>
        <dbReference type="ChEBI" id="CHEBI:37565"/>
    </ligand>
</feature>
<evidence type="ECO:0000256" key="4">
    <source>
        <dbReference type="ARBA" id="ARBA00022741"/>
    </source>
</evidence>
<reference evidence="10 11" key="1">
    <citation type="journal article" date="2003" name="Proc. Natl. Acad. Sci. U.S.A.">
        <title>Complete genome sequence and analysis of Wolinella succinogenes.</title>
        <authorList>
            <person name="Baar C."/>
            <person name="Eppinger M."/>
            <person name="Raddatz G."/>
            <person name="Simon JM."/>
            <person name="Lanz C."/>
            <person name="Klimmek O."/>
            <person name="Nandakumar R."/>
            <person name="Gross R."/>
            <person name="Rosinus A."/>
            <person name="Keller H."/>
            <person name="Jagtap P."/>
            <person name="Linke B."/>
            <person name="Meyer F."/>
            <person name="Lederer H."/>
            <person name="Schuster S.C."/>
        </authorList>
    </citation>
    <scope>NUCLEOTIDE SEQUENCE [LARGE SCALE GENOMIC DNA]</scope>
    <source>
        <strain evidence="11">ATCC 29543 / DSM 1740 / CCUG 13145 / JCM 31913 / LMG 7466 / NCTC 11488 / FDC 602W</strain>
    </source>
</reference>
<comment type="caution">
    <text evidence="8">Lacks conserved residue(s) required for the propagation of feature annotation.</text>
</comment>